<dbReference type="Proteomes" id="UP001356427">
    <property type="component" value="Unassembled WGS sequence"/>
</dbReference>
<feature type="domain" description="Astrotactin-1/2 N-terminal" evidence="1">
    <location>
        <begin position="38"/>
        <end position="110"/>
    </location>
</feature>
<accession>A0AAN8R723</accession>
<evidence type="ECO:0000313" key="3">
    <source>
        <dbReference type="Proteomes" id="UP001356427"/>
    </source>
</evidence>
<evidence type="ECO:0000313" key="2">
    <source>
        <dbReference type="EMBL" id="KAK6315967.1"/>
    </source>
</evidence>
<dbReference type="InterPro" id="IPR045575">
    <property type="entry name" value="ASTN_1_2_N"/>
</dbReference>
<dbReference type="GO" id="GO:0005768">
    <property type="term" value="C:endosome"/>
    <property type="evidence" value="ECO:0007669"/>
    <property type="project" value="TreeGrafter"/>
</dbReference>
<dbReference type="GO" id="GO:0001764">
    <property type="term" value="P:neuron migration"/>
    <property type="evidence" value="ECO:0007669"/>
    <property type="project" value="InterPro"/>
</dbReference>
<organism evidence="2 3">
    <name type="scientific">Coregonus suidteri</name>
    <dbReference type="NCBI Taxonomy" id="861788"/>
    <lineage>
        <taxon>Eukaryota</taxon>
        <taxon>Metazoa</taxon>
        <taxon>Chordata</taxon>
        <taxon>Craniata</taxon>
        <taxon>Vertebrata</taxon>
        <taxon>Euteleostomi</taxon>
        <taxon>Actinopterygii</taxon>
        <taxon>Neopterygii</taxon>
        <taxon>Teleostei</taxon>
        <taxon>Protacanthopterygii</taxon>
        <taxon>Salmoniformes</taxon>
        <taxon>Salmonidae</taxon>
        <taxon>Coregoninae</taxon>
        <taxon>Coregonus</taxon>
    </lineage>
</organism>
<dbReference type="PANTHER" id="PTHR16592">
    <property type="entry name" value="ASTROTACTIN-1-LIKE"/>
    <property type="match status" value="1"/>
</dbReference>
<dbReference type="InterPro" id="IPR026995">
    <property type="entry name" value="Astrotactin"/>
</dbReference>
<dbReference type="Pfam" id="PF19441">
    <property type="entry name" value="ASTN_1_2_N"/>
    <property type="match status" value="1"/>
</dbReference>
<sequence>MPLRTARSLAVGNHVHFGSGRTKKPPFVIPLVTVMPVDFHMLPNTTGQREEAIMSTYFDTVDDLLTSFGPVRDCSKDNGGCRKNFKCVSDRRVDSTGCMCPDGLRPMKDGSGCYDYSKGTDCTDGFNGGCEQLCLQQLVPLPDNPSSSNVLMLCGCVQEYKLGADGRSCLLQTENCEGPKCQRQDIRFNDTLFGEMLHGYNNKSQQVNLGQVFQMTFR</sequence>
<dbReference type="EMBL" id="JAGTTL010000011">
    <property type="protein sequence ID" value="KAK6315967.1"/>
    <property type="molecule type" value="Genomic_DNA"/>
</dbReference>
<comment type="caution">
    <text evidence="2">The sequence shown here is derived from an EMBL/GenBank/DDBJ whole genome shotgun (WGS) entry which is preliminary data.</text>
</comment>
<dbReference type="AlphaFoldDB" id="A0AAN8R723"/>
<reference evidence="2 3" key="1">
    <citation type="submission" date="2021-04" db="EMBL/GenBank/DDBJ databases">
        <authorList>
            <person name="De Guttry C."/>
            <person name="Zahm M."/>
            <person name="Klopp C."/>
            <person name="Cabau C."/>
            <person name="Louis A."/>
            <person name="Berthelot C."/>
            <person name="Parey E."/>
            <person name="Roest Crollius H."/>
            <person name="Montfort J."/>
            <person name="Robinson-Rechavi M."/>
            <person name="Bucao C."/>
            <person name="Bouchez O."/>
            <person name="Gislard M."/>
            <person name="Lluch J."/>
            <person name="Milhes M."/>
            <person name="Lampietro C."/>
            <person name="Lopez Roques C."/>
            <person name="Donnadieu C."/>
            <person name="Braasch I."/>
            <person name="Desvignes T."/>
            <person name="Postlethwait J."/>
            <person name="Bobe J."/>
            <person name="Wedekind C."/>
            <person name="Guiguen Y."/>
        </authorList>
    </citation>
    <scope>NUCLEOTIDE SEQUENCE [LARGE SCALE GENOMIC DNA]</scope>
    <source>
        <strain evidence="2">Cs_M1</strain>
        <tissue evidence="2">Blood</tissue>
    </source>
</reference>
<name>A0AAN8R723_9TELE</name>
<proteinExistence type="predicted"/>
<dbReference type="Gene3D" id="2.10.25.10">
    <property type="entry name" value="Laminin"/>
    <property type="match status" value="1"/>
</dbReference>
<gene>
    <name evidence="2" type="ORF">J4Q44_G00134910</name>
</gene>
<dbReference type="GO" id="GO:0016020">
    <property type="term" value="C:membrane"/>
    <property type="evidence" value="ECO:0007669"/>
    <property type="project" value="TreeGrafter"/>
</dbReference>
<protein>
    <recommendedName>
        <fullName evidence="1">Astrotactin-1/2 N-terminal domain-containing protein</fullName>
    </recommendedName>
</protein>
<dbReference type="GO" id="GO:0007158">
    <property type="term" value="P:neuron cell-cell adhesion"/>
    <property type="evidence" value="ECO:0007669"/>
    <property type="project" value="TreeGrafter"/>
</dbReference>
<dbReference type="PANTHER" id="PTHR16592:SF2">
    <property type="entry name" value="ASTROTACTIN-2"/>
    <property type="match status" value="1"/>
</dbReference>
<evidence type="ECO:0000259" key="1">
    <source>
        <dbReference type="Pfam" id="PF19441"/>
    </source>
</evidence>
<keyword evidence="3" id="KW-1185">Reference proteome</keyword>